<dbReference type="EMBL" id="LAZR01028272">
    <property type="protein sequence ID" value="KKL63127.1"/>
    <property type="molecule type" value="Genomic_DNA"/>
</dbReference>
<dbReference type="AlphaFoldDB" id="A0A0F9GIW1"/>
<feature type="domain" description="Phage tail tape measure protein" evidence="2">
    <location>
        <begin position="2"/>
        <end position="182"/>
    </location>
</feature>
<evidence type="ECO:0000313" key="3">
    <source>
        <dbReference type="EMBL" id="KKL63127.1"/>
    </source>
</evidence>
<comment type="caution">
    <text evidence="3">The sequence shown here is derived from an EMBL/GenBank/DDBJ whole genome shotgun (WGS) entry which is preliminary data.</text>
</comment>
<dbReference type="InterPro" id="IPR010090">
    <property type="entry name" value="Phage_tape_meas"/>
</dbReference>
<feature type="non-terminal residue" evidence="3">
    <location>
        <position position="1"/>
    </location>
</feature>
<organism evidence="3">
    <name type="scientific">marine sediment metagenome</name>
    <dbReference type="NCBI Taxonomy" id="412755"/>
    <lineage>
        <taxon>unclassified sequences</taxon>
        <taxon>metagenomes</taxon>
        <taxon>ecological metagenomes</taxon>
    </lineage>
</organism>
<dbReference type="Pfam" id="PF10145">
    <property type="entry name" value="PhageMin_Tail"/>
    <property type="match status" value="1"/>
</dbReference>
<gene>
    <name evidence="3" type="ORF">LCGC14_2178220</name>
</gene>
<keyword evidence="1" id="KW-1133">Transmembrane helix</keyword>
<dbReference type="NCBIfam" id="TIGR01760">
    <property type="entry name" value="tape_meas_TP901"/>
    <property type="match status" value="1"/>
</dbReference>
<evidence type="ECO:0000259" key="2">
    <source>
        <dbReference type="Pfam" id="PF10145"/>
    </source>
</evidence>
<reference evidence="3" key="1">
    <citation type="journal article" date="2015" name="Nature">
        <title>Complex archaea that bridge the gap between prokaryotes and eukaryotes.</title>
        <authorList>
            <person name="Spang A."/>
            <person name="Saw J.H."/>
            <person name="Jorgensen S.L."/>
            <person name="Zaremba-Niedzwiedzka K."/>
            <person name="Martijn J."/>
            <person name="Lind A.E."/>
            <person name="van Eijk R."/>
            <person name="Schleper C."/>
            <person name="Guy L."/>
            <person name="Ettema T.J."/>
        </authorList>
    </citation>
    <scope>NUCLEOTIDE SEQUENCE</scope>
</reference>
<sequence>PVSAVELAALGEVAGQLGIEVEAIEQFTEVMAALGVTTNLSATEAATSMARLVNITGLGQDQFDRLGSTIVALGNELATTEGEILTFGLRIATAGKIAGLTDADILSLGATMSALGIQAEAGGTAVQKVLLQMVEAVATTSAELGVFAEAAGISAQEFADLFGRDPGEAFRRFVDGLGTSGDTAFLILRDLGLEDVRLTRSFLALASAGDLLRDSMTLGTTAFAENTALVEEAEKRYASAASQITVARNRLEELFIVVGGSLVPVLLKLLAVLAPVVRVFANLAGRFPIITVAVVGLGIVIGGLAIALLGLSFILPGLIFFFPALAAGISLAAIASGALAIALSPITLIVLGIGAAIIAGIIIWRRYEAGVRRVFEILRLVLQLLNPITAALTLLETFTGIDIPGIRGFAHGGTATTAGPAIVGERGPEMVHLPAGAQVTPISRSTSFNVTANYTNPQEPQGIRLDLEAVAMMTRA</sequence>
<evidence type="ECO:0000256" key="1">
    <source>
        <dbReference type="SAM" id="Phobius"/>
    </source>
</evidence>
<feature type="transmembrane region" description="Helical" evidence="1">
    <location>
        <begin position="346"/>
        <end position="364"/>
    </location>
</feature>
<accession>A0A0F9GIW1</accession>
<name>A0A0F9GIW1_9ZZZZ</name>
<protein>
    <recommendedName>
        <fullName evidence="2">Phage tail tape measure protein domain-containing protein</fullName>
    </recommendedName>
</protein>
<proteinExistence type="predicted"/>
<feature type="transmembrane region" description="Helical" evidence="1">
    <location>
        <begin position="289"/>
        <end position="311"/>
    </location>
</feature>
<keyword evidence="1" id="KW-0472">Membrane</keyword>
<feature type="transmembrane region" description="Helical" evidence="1">
    <location>
        <begin position="318"/>
        <end position="340"/>
    </location>
</feature>
<feature type="transmembrane region" description="Helical" evidence="1">
    <location>
        <begin position="254"/>
        <end position="277"/>
    </location>
</feature>
<keyword evidence="1" id="KW-0812">Transmembrane</keyword>